<accession>A0A8H4REH3</accession>
<dbReference type="EMBL" id="JAAMPI010001008">
    <property type="protein sequence ID" value="KAF4627219.1"/>
    <property type="molecule type" value="Genomic_DNA"/>
</dbReference>
<keyword evidence="3" id="KW-1185">Reference proteome</keyword>
<gene>
    <name evidence="2" type="ORF">G7Y89_g10937</name>
</gene>
<dbReference type="InterPro" id="IPR010730">
    <property type="entry name" value="HET"/>
</dbReference>
<evidence type="ECO:0000313" key="3">
    <source>
        <dbReference type="Proteomes" id="UP000566819"/>
    </source>
</evidence>
<protein>
    <recommendedName>
        <fullName evidence="1">Heterokaryon incompatibility domain-containing protein</fullName>
    </recommendedName>
</protein>
<feature type="domain" description="Heterokaryon incompatibility" evidence="1">
    <location>
        <begin position="97"/>
        <end position="252"/>
    </location>
</feature>
<dbReference type="Proteomes" id="UP000566819">
    <property type="component" value="Unassembled WGS sequence"/>
</dbReference>
<sequence>MFHMRVDGDYELTNSIHLIHSPEAYIEGECTSRLFRGRPFSPFVDIKPIQHWLDMCERGHDRCRKSNGTGAQEFRHSIRVIDINKRCVVESPASCKYVALSYVWDGPDIPQLKLQKSTTSRLRTPGGLSESCTDIPLTIADAMTVCSMIGRDYLWVDALCIEQDNPEDQSRQIHQMDKIYALVDFTIVPAFAAQLLDSCDSWSGLPGVSKPRISQQPIEKIRGQQFGSPTMERFLQEVHRFFWSRRAWTMQEMYLSDRVICFAEFQTYYQCRETVWREDQYLECHESVRIENNEYIGHESETNLQFIKESLGRTGSDSFQKYCQLVTGICSRAMTNPGDILLAFTGTANIFSSSMECQIVHGLPTAFFDYALLFESMATIRIRRRPGFSSWPWTSWKEPDKTHGDYLGSLLVYHDALQDYIIFNDVDWYSSLSNDPNTSSDNHHRDQRYFKINNSKIPKASCIIVLDTIRSSWRPSYPMERSSVPNGLTKEEQDMLLIFQTSCATVDVVYYSCALGGVFDTLLSSDGLKRTINTRREAAAVTRYRIQRIQGNDFEIRKVEFLVLGTAMLKKDLDKEPSAVNTYLKLMAIQTDHRGFSERIGLVNDKAAVCEWVTCRAQWRTVFLL</sequence>
<evidence type="ECO:0000313" key="2">
    <source>
        <dbReference type="EMBL" id="KAF4627219.1"/>
    </source>
</evidence>
<proteinExistence type="predicted"/>
<comment type="caution">
    <text evidence="2">The sequence shown here is derived from an EMBL/GenBank/DDBJ whole genome shotgun (WGS) entry which is preliminary data.</text>
</comment>
<dbReference type="PANTHER" id="PTHR33112:SF12">
    <property type="entry name" value="HETEROKARYON INCOMPATIBILITY DOMAIN-CONTAINING PROTEIN"/>
    <property type="match status" value="1"/>
</dbReference>
<dbReference type="OrthoDB" id="5428863at2759"/>
<name>A0A8H4REH3_9HELO</name>
<dbReference type="AlphaFoldDB" id="A0A8H4REH3"/>
<reference evidence="2 3" key="1">
    <citation type="submission" date="2020-03" db="EMBL/GenBank/DDBJ databases">
        <title>Draft Genome Sequence of Cudoniella acicularis.</title>
        <authorList>
            <person name="Buettner E."/>
            <person name="Kellner H."/>
        </authorList>
    </citation>
    <scope>NUCLEOTIDE SEQUENCE [LARGE SCALE GENOMIC DNA]</scope>
    <source>
        <strain evidence="2 3">DSM 108380</strain>
    </source>
</reference>
<organism evidence="2 3">
    <name type="scientific">Cudoniella acicularis</name>
    <dbReference type="NCBI Taxonomy" id="354080"/>
    <lineage>
        <taxon>Eukaryota</taxon>
        <taxon>Fungi</taxon>
        <taxon>Dikarya</taxon>
        <taxon>Ascomycota</taxon>
        <taxon>Pezizomycotina</taxon>
        <taxon>Leotiomycetes</taxon>
        <taxon>Helotiales</taxon>
        <taxon>Tricladiaceae</taxon>
        <taxon>Cudoniella</taxon>
    </lineage>
</organism>
<evidence type="ECO:0000259" key="1">
    <source>
        <dbReference type="Pfam" id="PF06985"/>
    </source>
</evidence>
<dbReference type="PANTHER" id="PTHR33112">
    <property type="entry name" value="DOMAIN PROTEIN, PUTATIVE-RELATED"/>
    <property type="match status" value="1"/>
</dbReference>
<dbReference type="Pfam" id="PF06985">
    <property type="entry name" value="HET"/>
    <property type="match status" value="1"/>
</dbReference>